<dbReference type="Proteomes" id="UP000325081">
    <property type="component" value="Unassembled WGS sequence"/>
</dbReference>
<organism evidence="1 2">
    <name type="scientific">Striga asiatica</name>
    <name type="common">Asiatic witchweed</name>
    <name type="synonym">Buchnera asiatica</name>
    <dbReference type="NCBI Taxonomy" id="4170"/>
    <lineage>
        <taxon>Eukaryota</taxon>
        <taxon>Viridiplantae</taxon>
        <taxon>Streptophyta</taxon>
        <taxon>Embryophyta</taxon>
        <taxon>Tracheophyta</taxon>
        <taxon>Spermatophyta</taxon>
        <taxon>Magnoliopsida</taxon>
        <taxon>eudicotyledons</taxon>
        <taxon>Gunneridae</taxon>
        <taxon>Pentapetalae</taxon>
        <taxon>asterids</taxon>
        <taxon>lamiids</taxon>
        <taxon>Lamiales</taxon>
        <taxon>Orobanchaceae</taxon>
        <taxon>Buchnereae</taxon>
        <taxon>Striga</taxon>
    </lineage>
</organism>
<proteinExistence type="predicted"/>
<protein>
    <submittedName>
        <fullName evidence="1">Sugar-dependent 1-like</fullName>
    </submittedName>
</protein>
<accession>A0A5A7R3W6</accession>
<name>A0A5A7R3W6_STRAF</name>
<comment type="caution">
    <text evidence="1">The sequence shown here is derived from an EMBL/GenBank/DDBJ whole genome shotgun (WGS) entry which is preliminary data.</text>
</comment>
<dbReference type="AlphaFoldDB" id="A0A5A7R3W6"/>
<dbReference type="EMBL" id="BKCP01010292">
    <property type="protein sequence ID" value="GER52355.1"/>
    <property type="molecule type" value="Genomic_DNA"/>
</dbReference>
<reference evidence="2" key="1">
    <citation type="journal article" date="2019" name="Curr. Biol.">
        <title>Genome Sequence of Striga asiatica Provides Insight into the Evolution of Plant Parasitism.</title>
        <authorList>
            <person name="Yoshida S."/>
            <person name="Kim S."/>
            <person name="Wafula E.K."/>
            <person name="Tanskanen J."/>
            <person name="Kim Y.M."/>
            <person name="Honaas L."/>
            <person name="Yang Z."/>
            <person name="Spallek T."/>
            <person name="Conn C.E."/>
            <person name="Ichihashi Y."/>
            <person name="Cheong K."/>
            <person name="Cui S."/>
            <person name="Der J.P."/>
            <person name="Gundlach H."/>
            <person name="Jiao Y."/>
            <person name="Hori C."/>
            <person name="Ishida J.K."/>
            <person name="Kasahara H."/>
            <person name="Kiba T."/>
            <person name="Kim M.S."/>
            <person name="Koo N."/>
            <person name="Laohavisit A."/>
            <person name="Lee Y.H."/>
            <person name="Lumba S."/>
            <person name="McCourt P."/>
            <person name="Mortimer J.C."/>
            <person name="Mutuku J.M."/>
            <person name="Nomura T."/>
            <person name="Sasaki-Sekimoto Y."/>
            <person name="Seto Y."/>
            <person name="Wang Y."/>
            <person name="Wakatake T."/>
            <person name="Sakakibara H."/>
            <person name="Demura T."/>
            <person name="Yamaguchi S."/>
            <person name="Yoneyama K."/>
            <person name="Manabe R.I."/>
            <person name="Nelson D.C."/>
            <person name="Schulman A.H."/>
            <person name="Timko M.P."/>
            <person name="dePamphilis C.W."/>
            <person name="Choi D."/>
            <person name="Shirasu K."/>
        </authorList>
    </citation>
    <scope>NUCLEOTIDE SEQUENCE [LARGE SCALE GENOMIC DNA]</scope>
    <source>
        <strain evidence="2">cv. UVA1</strain>
    </source>
</reference>
<keyword evidence="2" id="KW-1185">Reference proteome</keyword>
<sequence length="177" mass="20029">MKKVFGFNLVGKRSKPADFNAKKSWTELSLHTSWDPRGMPNGLIQDLATTVVHRFIGVKVCSMTFLQDSLQDIALNQRAIPALSHVVTHRLNISESLLNPSLLTQRGRWRALQCDALTSMSSNRPISFRTEPPLRSIRSVRLTTPISRKSKAMRRLTLIRPGHPGNHRMMTSMSRCI</sequence>
<gene>
    <name evidence="1" type="ORF">STAS_29806</name>
</gene>
<evidence type="ECO:0000313" key="1">
    <source>
        <dbReference type="EMBL" id="GER52355.1"/>
    </source>
</evidence>
<evidence type="ECO:0000313" key="2">
    <source>
        <dbReference type="Proteomes" id="UP000325081"/>
    </source>
</evidence>
<dbReference type="OrthoDB" id="1835815at2759"/>